<dbReference type="GO" id="GO:0005524">
    <property type="term" value="F:ATP binding"/>
    <property type="evidence" value="ECO:0007669"/>
    <property type="project" value="UniProtKB-UniRule"/>
</dbReference>
<dbReference type="GO" id="GO:0006260">
    <property type="term" value="P:DNA replication"/>
    <property type="evidence" value="ECO:0007669"/>
    <property type="project" value="UniProtKB-UniRule"/>
</dbReference>
<evidence type="ECO:0000256" key="1">
    <source>
        <dbReference type="ARBA" id="ARBA00006184"/>
    </source>
</evidence>
<evidence type="ECO:0000256" key="4">
    <source>
        <dbReference type="ARBA" id="ARBA00022840"/>
    </source>
</evidence>
<gene>
    <name evidence="7" type="ORF">HZS54_12570</name>
</gene>
<dbReference type="GeneID" id="56083437"/>
<evidence type="ECO:0000256" key="2">
    <source>
        <dbReference type="ARBA" id="ARBA00022705"/>
    </source>
</evidence>
<dbReference type="AlphaFoldDB" id="A0A7D5PET1"/>
<comment type="similarity">
    <text evidence="1 5">Belongs to the CDC6/cdc18 family.</text>
</comment>
<dbReference type="InterPro" id="IPR027417">
    <property type="entry name" value="P-loop_NTPase"/>
</dbReference>
<dbReference type="Gene3D" id="1.10.10.10">
    <property type="entry name" value="Winged helix-like DNA-binding domain superfamily/Winged helix DNA-binding domain"/>
    <property type="match status" value="1"/>
</dbReference>
<dbReference type="InterPro" id="IPR050311">
    <property type="entry name" value="ORC1/CDC6"/>
</dbReference>
<dbReference type="PANTHER" id="PTHR10763">
    <property type="entry name" value="CELL DIVISION CONTROL PROTEIN 6-RELATED"/>
    <property type="match status" value="1"/>
</dbReference>
<comment type="function">
    <text evidence="5">Involved in regulation of DNA replication.</text>
</comment>
<dbReference type="EMBL" id="CP058909">
    <property type="protein sequence ID" value="QLH82400.1"/>
    <property type="molecule type" value="Genomic_DNA"/>
</dbReference>
<dbReference type="Pfam" id="PF22703">
    <property type="entry name" value="Cdc6_lid"/>
    <property type="match status" value="1"/>
</dbReference>
<dbReference type="Proteomes" id="UP000509346">
    <property type="component" value="Chromosome"/>
</dbReference>
<dbReference type="NCBIfam" id="TIGR02928">
    <property type="entry name" value="orc1/cdc6 family replication initiation protein"/>
    <property type="match status" value="1"/>
</dbReference>
<dbReference type="SUPFAM" id="SSF52540">
    <property type="entry name" value="P-loop containing nucleoside triphosphate hydrolases"/>
    <property type="match status" value="1"/>
</dbReference>
<dbReference type="FunFam" id="1.10.8.60:FF:000073">
    <property type="entry name" value="ORC1-type DNA replication protein"/>
    <property type="match status" value="1"/>
</dbReference>
<evidence type="ECO:0000313" key="8">
    <source>
        <dbReference type="Proteomes" id="UP000509346"/>
    </source>
</evidence>
<dbReference type="Gene3D" id="1.10.8.60">
    <property type="match status" value="1"/>
</dbReference>
<keyword evidence="2 5" id="KW-0235">DNA replication</keyword>
<feature type="binding site" evidence="5">
    <location>
        <position position="232"/>
    </location>
    <ligand>
        <name>ATP</name>
        <dbReference type="ChEBI" id="CHEBI:30616"/>
    </ligand>
</feature>
<evidence type="ECO:0000259" key="6">
    <source>
        <dbReference type="SMART" id="SM00382"/>
    </source>
</evidence>
<dbReference type="SMART" id="SM00382">
    <property type="entry name" value="AAA"/>
    <property type="match status" value="1"/>
</dbReference>
<dbReference type="InterPro" id="IPR036388">
    <property type="entry name" value="WH-like_DNA-bd_sf"/>
</dbReference>
<evidence type="ECO:0000256" key="3">
    <source>
        <dbReference type="ARBA" id="ARBA00022741"/>
    </source>
</evidence>
<name>A0A7D5PET1_9EURY</name>
<dbReference type="Gene3D" id="3.40.50.300">
    <property type="entry name" value="P-loop containing nucleotide triphosphate hydrolases"/>
    <property type="match status" value="1"/>
</dbReference>
<keyword evidence="3 5" id="KW-0547">Nucleotide-binding</keyword>
<dbReference type="SUPFAM" id="SSF46785">
    <property type="entry name" value="Winged helix' DNA-binding domain"/>
    <property type="match status" value="1"/>
</dbReference>
<dbReference type="RefSeq" id="WP_179922868.1">
    <property type="nucleotide sequence ID" value="NZ_CP058909.1"/>
</dbReference>
<dbReference type="Pfam" id="PF00004">
    <property type="entry name" value="AAA"/>
    <property type="match status" value="1"/>
</dbReference>
<dbReference type="InterPro" id="IPR055237">
    <property type="entry name" value="Cdc6_lid"/>
</dbReference>
<proteinExistence type="inferred from homology"/>
<dbReference type="InterPro" id="IPR014277">
    <property type="entry name" value="Orc1/Cdc6_arc"/>
</dbReference>
<feature type="domain" description="AAA+ ATPase" evidence="6">
    <location>
        <begin position="62"/>
        <end position="251"/>
    </location>
</feature>
<dbReference type="InterPro" id="IPR036390">
    <property type="entry name" value="WH_DNA-bd_sf"/>
</dbReference>
<dbReference type="InterPro" id="IPR015163">
    <property type="entry name" value="Cdc6_C"/>
</dbReference>
<reference evidence="7 8" key="1">
    <citation type="submission" date="2020-07" db="EMBL/GenBank/DDBJ databases">
        <title>Halosimplex litoreum sp. nov. and Halosimplex rubrum sp. nov., isolated from different salt environments.</title>
        <authorList>
            <person name="Cui H."/>
        </authorList>
    </citation>
    <scope>NUCLEOTIDE SEQUENCE [LARGE SCALE GENOMIC DNA]</scope>
    <source>
        <strain evidence="7 8">R2</strain>
    </source>
</reference>
<keyword evidence="4 5" id="KW-0067">ATP-binding</keyword>
<accession>A0A7D5PET1</accession>
<dbReference type="InterPro" id="IPR003593">
    <property type="entry name" value="AAA+_ATPase"/>
</dbReference>
<dbReference type="PANTHER" id="PTHR10763:SF22">
    <property type="entry name" value="ORC1-TYPE DNA REPLICATION PROTEIN"/>
    <property type="match status" value="1"/>
</dbReference>
<dbReference type="HAMAP" id="MF_01407">
    <property type="entry name" value="ORC1_type_DNA_replic_protein"/>
    <property type="match status" value="1"/>
</dbReference>
<protein>
    <recommendedName>
        <fullName evidence="5">ORC1-type DNA replication protein</fullName>
    </recommendedName>
</protein>
<dbReference type="InterPro" id="IPR003959">
    <property type="entry name" value="ATPase_AAA_core"/>
</dbReference>
<keyword evidence="8" id="KW-1185">Reference proteome</keyword>
<dbReference type="CDD" id="cd00009">
    <property type="entry name" value="AAA"/>
    <property type="match status" value="1"/>
</dbReference>
<dbReference type="GO" id="GO:0016887">
    <property type="term" value="F:ATP hydrolysis activity"/>
    <property type="evidence" value="ECO:0007669"/>
    <property type="project" value="InterPro"/>
</dbReference>
<feature type="binding site" evidence="5">
    <location>
        <begin position="74"/>
        <end position="78"/>
    </location>
    <ligand>
        <name>ATP</name>
        <dbReference type="ChEBI" id="CHEBI:30616"/>
    </ligand>
</feature>
<feature type="binding site" evidence="5">
    <location>
        <position position="244"/>
    </location>
    <ligand>
        <name>ATP</name>
        <dbReference type="ChEBI" id="CHEBI:30616"/>
    </ligand>
</feature>
<organism evidence="7 8">
    <name type="scientific">Halosimplex pelagicum</name>
    <dbReference type="NCBI Taxonomy" id="869886"/>
    <lineage>
        <taxon>Archaea</taxon>
        <taxon>Methanobacteriati</taxon>
        <taxon>Methanobacteriota</taxon>
        <taxon>Stenosarchaea group</taxon>
        <taxon>Halobacteria</taxon>
        <taxon>Halobacteriales</taxon>
        <taxon>Haloarculaceae</taxon>
        <taxon>Halosimplex</taxon>
    </lineage>
</organism>
<evidence type="ECO:0000256" key="5">
    <source>
        <dbReference type="HAMAP-Rule" id="MF_01407"/>
    </source>
</evidence>
<dbReference type="Pfam" id="PF09079">
    <property type="entry name" value="WHD_Cdc6"/>
    <property type="match status" value="1"/>
</dbReference>
<dbReference type="OrthoDB" id="195574at2157"/>
<dbReference type="KEGG" id="hpel:HZS54_12570"/>
<evidence type="ECO:0000313" key="7">
    <source>
        <dbReference type="EMBL" id="QLH82400.1"/>
    </source>
</evidence>
<sequence>MVNTDDGTPRLSEMVRDDGVGIFKDRDLLKTSRIVGEERIVGRDEQMSTLVTLLKPLIHESSPPDILVYGPSGTGKSLITSRVVNEYKSALTEQDRDLAVVEINCQWLTSNFQACEKIAEGVSDLDRVGEEISVSGLSTHKALSETFNIVDDRYDAAIIIVDEIDLLVNPVKSEDEEPAFSALLYQLSRMDDLIGFDDMSVIALTNSPDFMRELDGRAESSFNPRDVHFPDYDANQLREILRKREDAFFPDVLGGDVVPLSAAFAAQDHGDARKAVDLLRTAGDEASAEDADMVREEHVRRAQEEVEKDRILEIAHGYSSGKKTVLLSAAVIRAWSSRDIEAIPSPVLKDVYDYICKAIDHDPKSKDTLLRYMGEFETNGLLDSSIKSRGLGSGIYKTFKLNRQPEYLVETLMERDSRFDGAMEKKDLVATKVDKALEDFYD</sequence>